<evidence type="ECO:0000256" key="1">
    <source>
        <dbReference type="ARBA" id="ARBA00001670"/>
    </source>
</evidence>
<keyword evidence="4 6" id="KW-0378">Hydrolase</keyword>
<keyword evidence="8" id="KW-1185">Reference proteome</keyword>
<comment type="similarity">
    <text evidence="2 6">Belongs to the peptidase C69 family.</text>
</comment>
<keyword evidence="5 6" id="KW-0224">Dipeptidase</keyword>
<proteinExistence type="inferred from homology"/>
<protein>
    <recommendedName>
        <fullName evidence="6">Dipeptidase</fullName>
        <ecNumber evidence="6">3.4.-.-</ecNumber>
    </recommendedName>
</protein>
<dbReference type="Pfam" id="PF03577">
    <property type="entry name" value="Peptidase_C69"/>
    <property type="match status" value="1"/>
</dbReference>
<dbReference type="GO" id="GO:0006508">
    <property type="term" value="P:proteolysis"/>
    <property type="evidence" value="ECO:0007669"/>
    <property type="project" value="UniProtKB-KW"/>
</dbReference>
<evidence type="ECO:0000256" key="3">
    <source>
        <dbReference type="ARBA" id="ARBA00022670"/>
    </source>
</evidence>
<reference evidence="7 8" key="1">
    <citation type="submission" date="2015-12" db="EMBL/GenBank/DDBJ databases">
        <title>Draft Genome Sequence of Olsenella scatoligenes SK9K4T; a Producer of 3-Methylindole- (skatole) and 4-Methylphenol- (p-cresol) Isolated from Pig Feces.</title>
        <authorList>
            <person name="Li X."/>
            <person name="Borg B."/>
            <person name="Canibe N."/>
        </authorList>
    </citation>
    <scope>NUCLEOTIDE SEQUENCE [LARGE SCALE GENOMIC DNA]</scope>
    <source>
        <strain evidence="7 8">SK9K4</strain>
    </source>
</reference>
<dbReference type="EC" id="3.4.-.-" evidence="6"/>
<evidence type="ECO:0000256" key="2">
    <source>
        <dbReference type="ARBA" id="ARBA00007225"/>
    </source>
</evidence>
<dbReference type="OrthoDB" id="9764088at2"/>
<dbReference type="GO" id="GO:0070004">
    <property type="term" value="F:cysteine-type exopeptidase activity"/>
    <property type="evidence" value="ECO:0007669"/>
    <property type="project" value="InterPro"/>
</dbReference>
<dbReference type="STRING" id="1299998.AUL39_08565"/>
<evidence type="ECO:0000313" key="7">
    <source>
        <dbReference type="EMBL" id="KUH58248.1"/>
    </source>
</evidence>
<comment type="caution">
    <text evidence="7">The sequence shown here is derived from an EMBL/GenBank/DDBJ whole genome shotgun (WGS) entry which is preliminary data.</text>
</comment>
<dbReference type="Gene3D" id="3.60.60.10">
    <property type="entry name" value="Penicillin V Acylase, Chain A"/>
    <property type="match status" value="1"/>
</dbReference>
<organism evidence="7 8">
    <name type="scientific">Tractidigestivibacter scatoligenes</name>
    <name type="common">Olsenella scatoligenes</name>
    <dbReference type="NCBI Taxonomy" id="1299998"/>
    <lineage>
        <taxon>Bacteria</taxon>
        <taxon>Bacillati</taxon>
        <taxon>Actinomycetota</taxon>
        <taxon>Coriobacteriia</taxon>
        <taxon>Coriobacteriales</taxon>
        <taxon>Atopobiaceae</taxon>
        <taxon>Tractidigestivibacter</taxon>
    </lineage>
</organism>
<evidence type="ECO:0000256" key="5">
    <source>
        <dbReference type="ARBA" id="ARBA00022997"/>
    </source>
</evidence>
<gene>
    <name evidence="7" type="ORF">AUL39_08565</name>
</gene>
<dbReference type="GO" id="GO:0016805">
    <property type="term" value="F:dipeptidase activity"/>
    <property type="evidence" value="ECO:0007669"/>
    <property type="project" value="UniProtKB-KW"/>
</dbReference>
<accession>A0A100YV46</accession>
<dbReference type="Proteomes" id="UP000054078">
    <property type="component" value="Unassembled WGS sequence"/>
</dbReference>
<sequence length="508" mass="56126">MPCTTILVGKKASYDGSTIVARNEDSANGEFNPKRFCVVDPEGRTSYTSKISHLTVPLPAEDGVRYTAVPNADLSQGLWEEAGFSARGVAMSATETLTSNERVLGADPMVVYRPAKGTPGSDDYESEQPGGIGEEDMVTLVLPYARSARDGVRILGELLERYGTYEMNGIALSDVDEIWWLETVGGHHWIAKRVPDNCYVTMPNQLGIDSFDLADALGEQTEHMCSPDLAEWMAAHHLDLTLRAEGEDNKVFNPRDAFGSHSDEDHLYNTPRAWSMQRFLNPHAQNWDSPEAPLGPESDDLPWASVPERKVTVEDVKYVLSLHYQGTVFDPYGSFGTEATRGHYRPIGINRNSQLAVLQARPYGPEATRCVQWLAFGSNPFNALLPFYANVSQTPAYLEQTDPKRVSTESFYWANRLIAAMADANYAECVPAIEAYQEDLGSEGERVLAATDALVAKQGLDAAAAQDLLEEANQQVADYAREKTDELLAKVLYERSMHMANHFARSDA</sequence>
<name>A0A100YV46_TRASO</name>
<evidence type="ECO:0000313" key="8">
    <source>
        <dbReference type="Proteomes" id="UP000054078"/>
    </source>
</evidence>
<dbReference type="NCBIfam" id="NF033678">
    <property type="entry name" value="C69_fam_dipept"/>
    <property type="match status" value="1"/>
</dbReference>
<keyword evidence="3 6" id="KW-0645">Protease</keyword>
<dbReference type="EMBL" id="LOJF01000010">
    <property type="protein sequence ID" value="KUH58248.1"/>
    <property type="molecule type" value="Genomic_DNA"/>
</dbReference>
<evidence type="ECO:0000256" key="4">
    <source>
        <dbReference type="ARBA" id="ARBA00022801"/>
    </source>
</evidence>
<dbReference type="PANTHER" id="PTHR12994:SF17">
    <property type="entry name" value="LD30995P"/>
    <property type="match status" value="1"/>
</dbReference>
<evidence type="ECO:0000256" key="6">
    <source>
        <dbReference type="RuleBase" id="RU364089"/>
    </source>
</evidence>
<dbReference type="InterPro" id="IPR047804">
    <property type="entry name" value="C69_dipept_A-like"/>
</dbReference>
<dbReference type="AlphaFoldDB" id="A0A100YV46"/>
<dbReference type="PANTHER" id="PTHR12994">
    <property type="entry name" value="SECERNIN"/>
    <property type="match status" value="1"/>
</dbReference>
<dbReference type="RefSeq" id="WP_059055311.1">
    <property type="nucleotide sequence ID" value="NZ_LOJF01000010.1"/>
</dbReference>
<dbReference type="InterPro" id="IPR005322">
    <property type="entry name" value="Peptidase_C69"/>
</dbReference>
<comment type="catalytic activity">
    <reaction evidence="1">
        <text>an L-aminoacyl-L-amino acid + H2O = 2 an L-alpha-amino acid</text>
        <dbReference type="Rhea" id="RHEA:48940"/>
        <dbReference type="ChEBI" id="CHEBI:15377"/>
        <dbReference type="ChEBI" id="CHEBI:59869"/>
        <dbReference type="ChEBI" id="CHEBI:77460"/>
        <dbReference type="EC" id="3.4.13.19"/>
    </reaction>
</comment>